<keyword evidence="2" id="KW-1185">Reference proteome</keyword>
<gene>
    <name evidence="1" type="ORF">ACFSTE_02865</name>
</gene>
<proteinExistence type="predicted"/>
<dbReference type="RefSeq" id="WP_378256358.1">
    <property type="nucleotide sequence ID" value="NZ_JBHSJV010000001.1"/>
</dbReference>
<sequence>MKKTLYFIMLSIGILSCSKDNIEESNNALRNEDQKDKKEVSLVFNDNDPKAKFILKVAPDYIEFSKDADIDFEKLEYMVAGQIDKAPEGFLRKIKSVRQTNSKTIVETVSAELNDLTPNTDYKTVYNYNNFKKDYVTKTSNGDVVTYSLVSDGTKKNISLGSFNINLNRVIYDADGNHSTTHDQIKANGSVKIQPSLDLKLRVFFGSLQEFKSVVTFKKTTNLDLTWNVSHSLFSHSIPVAKINLPPTTFWAGWIPVVVTHTLDVTIDANGSVSASITGGLQGTITVKKGMHYQNNNWKFIHDVNSSGIRFKPVTASARFDASLILSAGFESSFYGSLGVGIKGGAGLYAEGSVSANTDGEASIRWFGGIKANIGLYAKAGLFGIPGLTFRYDHPIYDYKYPLTEGTIPLGKQ</sequence>
<reference evidence="2" key="1">
    <citation type="journal article" date="2019" name="Int. J. Syst. Evol. Microbiol.">
        <title>The Global Catalogue of Microorganisms (GCM) 10K type strain sequencing project: providing services to taxonomists for standard genome sequencing and annotation.</title>
        <authorList>
            <consortium name="The Broad Institute Genomics Platform"/>
            <consortium name="The Broad Institute Genome Sequencing Center for Infectious Disease"/>
            <person name="Wu L."/>
            <person name="Ma J."/>
        </authorList>
    </citation>
    <scope>NUCLEOTIDE SEQUENCE [LARGE SCALE GENOMIC DNA]</scope>
    <source>
        <strain evidence="2">KCTC 42423</strain>
    </source>
</reference>
<dbReference type="PROSITE" id="PS51257">
    <property type="entry name" value="PROKAR_LIPOPROTEIN"/>
    <property type="match status" value="1"/>
</dbReference>
<comment type="caution">
    <text evidence="1">The sequence shown here is derived from an EMBL/GenBank/DDBJ whole genome shotgun (WGS) entry which is preliminary data.</text>
</comment>
<dbReference type="EMBL" id="JBHULX010000002">
    <property type="protein sequence ID" value="MFD2589755.1"/>
    <property type="molecule type" value="Genomic_DNA"/>
</dbReference>
<organism evidence="1 2">
    <name type="scientific">Aquimarina hainanensis</name>
    <dbReference type="NCBI Taxonomy" id="1578017"/>
    <lineage>
        <taxon>Bacteria</taxon>
        <taxon>Pseudomonadati</taxon>
        <taxon>Bacteroidota</taxon>
        <taxon>Flavobacteriia</taxon>
        <taxon>Flavobacteriales</taxon>
        <taxon>Flavobacteriaceae</taxon>
        <taxon>Aquimarina</taxon>
    </lineage>
</organism>
<name>A0ABW5N5B7_9FLAO</name>
<evidence type="ECO:0000313" key="2">
    <source>
        <dbReference type="Proteomes" id="UP001597459"/>
    </source>
</evidence>
<accession>A0ABW5N5B7</accession>
<evidence type="ECO:0000313" key="1">
    <source>
        <dbReference type="EMBL" id="MFD2589755.1"/>
    </source>
</evidence>
<protein>
    <submittedName>
        <fullName evidence="1">Uncharacterized protein</fullName>
    </submittedName>
</protein>
<dbReference type="Proteomes" id="UP001597459">
    <property type="component" value="Unassembled WGS sequence"/>
</dbReference>